<protein>
    <submittedName>
        <fullName evidence="2">Uncharacterized protein</fullName>
    </submittedName>
</protein>
<feature type="compositionally biased region" description="Polar residues" evidence="1">
    <location>
        <begin position="197"/>
        <end position="206"/>
    </location>
</feature>
<reference evidence="2 3" key="1">
    <citation type="journal article" date="2012" name="Genome Biol.">
        <title>Genome and low-iron response of an oceanic diatom adapted to chronic iron limitation.</title>
        <authorList>
            <person name="Lommer M."/>
            <person name="Specht M."/>
            <person name="Roy A.S."/>
            <person name="Kraemer L."/>
            <person name="Andreson R."/>
            <person name="Gutowska M.A."/>
            <person name="Wolf J."/>
            <person name="Bergner S.V."/>
            <person name="Schilhabel M.B."/>
            <person name="Klostermeier U.C."/>
            <person name="Beiko R.G."/>
            <person name="Rosenstiel P."/>
            <person name="Hippler M."/>
            <person name="Laroche J."/>
        </authorList>
    </citation>
    <scope>NUCLEOTIDE SEQUENCE [LARGE SCALE GENOMIC DNA]</scope>
    <source>
        <strain evidence="2 3">CCMP1005</strain>
    </source>
</reference>
<dbReference type="EMBL" id="AGNL01015969">
    <property type="protein sequence ID" value="EJK65343.1"/>
    <property type="molecule type" value="Genomic_DNA"/>
</dbReference>
<name>K0SGP5_THAOC</name>
<dbReference type="Proteomes" id="UP000266841">
    <property type="component" value="Unassembled WGS sequence"/>
</dbReference>
<gene>
    <name evidence="2" type="ORF">THAOC_13805</name>
</gene>
<organism evidence="2 3">
    <name type="scientific">Thalassiosira oceanica</name>
    <name type="common">Marine diatom</name>
    <dbReference type="NCBI Taxonomy" id="159749"/>
    <lineage>
        <taxon>Eukaryota</taxon>
        <taxon>Sar</taxon>
        <taxon>Stramenopiles</taxon>
        <taxon>Ochrophyta</taxon>
        <taxon>Bacillariophyta</taxon>
        <taxon>Coscinodiscophyceae</taxon>
        <taxon>Thalassiosirophycidae</taxon>
        <taxon>Thalassiosirales</taxon>
        <taxon>Thalassiosiraceae</taxon>
        <taxon>Thalassiosira</taxon>
    </lineage>
</organism>
<proteinExistence type="predicted"/>
<evidence type="ECO:0000313" key="3">
    <source>
        <dbReference type="Proteomes" id="UP000266841"/>
    </source>
</evidence>
<feature type="non-terminal residue" evidence="2">
    <location>
        <position position="1"/>
    </location>
</feature>
<evidence type="ECO:0000313" key="2">
    <source>
        <dbReference type="EMBL" id="EJK65343.1"/>
    </source>
</evidence>
<evidence type="ECO:0000256" key="1">
    <source>
        <dbReference type="SAM" id="MobiDB-lite"/>
    </source>
</evidence>
<dbReference type="AlphaFoldDB" id="K0SGP5"/>
<comment type="caution">
    <text evidence="2">The sequence shown here is derived from an EMBL/GenBank/DDBJ whole genome shotgun (WGS) entry which is preliminary data.</text>
</comment>
<accession>K0SGP5</accession>
<keyword evidence="3" id="KW-1185">Reference proteome</keyword>
<feature type="region of interest" description="Disordered" evidence="1">
    <location>
        <begin position="178"/>
        <end position="206"/>
    </location>
</feature>
<sequence>PEAADILSKTKKGSKERSQTMHKMIEAGFVTCSVKTLQRLMKEKDEGRLVPNNGWGMSKGGRKRKFSELEVTDYIKTIQPGQSIGFEEIRNAISSAQKKRVEEAGGVQLVSQNVSRGTVSNYKTAVAMHQRTSCTQSVTEKNRNRTTALHSLRAGVCLTALDDAFAYVPAFCRSDGTELSGGAAEEGHTGRPARPSGSGTPSINNKSDVEQCRWLTLLCSRRHGPKPTGARRFLPRDDVGRCHLLFDRHESQ</sequence>